<dbReference type="Proteomes" id="UP001328107">
    <property type="component" value="Unassembled WGS sequence"/>
</dbReference>
<sequence>GPKFNHTITPCYGDTTKEIWVMSRLQLEPIGLVFLVFFMSILVIQFLAMLMHRFGTLAHIIASTDLFCCKKQTEKLTEEDMVVQNAVEIARELQAIRGVDESLPKDDNMEEVGISRRRVVQNLEHSRKSMMKKKTETLDAAFKKRFFALSSELEAAQQAANSNALSRKDNRLTMRKGTIRALEQRRDSLFGTIDKREVEEVEKNPGRGPAQRKLERLFDQPKTGRPLPDNGEIGRNKF</sequence>
<proteinExistence type="predicted"/>
<keyword evidence="4" id="KW-1185">Reference proteome</keyword>
<reference evidence="4" key="1">
    <citation type="submission" date="2022-10" db="EMBL/GenBank/DDBJ databases">
        <title>Genome assembly of Pristionchus species.</title>
        <authorList>
            <person name="Yoshida K."/>
            <person name="Sommer R.J."/>
        </authorList>
    </citation>
    <scope>NUCLEOTIDE SEQUENCE [LARGE SCALE GENOMIC DNA]</scope>
    <source>
        <strain evidence="4">RS5460</strain>
    </source>
</reference>
<evidence type="ECO:0000313" key="3">
    <source>
        <dbReference type="EMBL" id="GMR34336.1"/>
    </source>
</evidence>
<protein>
    <submittedName>
        <fullName evidence="3">Uncharacterized protein</fullName>
    </submittedName>
</protein>
<comment type="caution">
    <text evidence="3">The sequence shown here is derived from an EMBL/GenBank/DDBJ whole genome shotgun (WGS) entry which is preliminary data.</text>
</comment>
<feature type="non-terminal residue" evidence="3">
    <location>
        <position position="1"/>
    </location>
</feature>
<keyword evidence="2" id="KW-0472">Membrane</keyword>
<feature type="transmembrane region" description="Helical" evidence="2">
    <location>
        <begin position="30"/>
        <end position="50"/>
    </location>
</feature>
<gene>
    <name evidence="3" type="ORF">PMAYCL1PPCAC_04531</name>
</gene>
<dbReference type="AlphaFoldDB" id="A0AAN4Z5B2"/>
<dbReference type="EMBL" id="BTRK01000002">
    <property type="protein sequence ID" value="GMR34336.1"/>
    <property type="molecule type" value="Genomic_DNA"/>
</dbReference>
<feature type="region of interest" description="Disordered" evidence="1">
    <location>
        <begin position="197"/>
        <end position="238"/>
    </location>
</feature>
<name>A0AAN4Z5B2_9BILA</name>
<accession>A0AAN4Z5B2</accession>
<evidence type="ECO:0000256" key="1">
    <source>
        <dbReference type="SAM" id="MobiDB-lite"/>
    </source>
</evidence>
<evidence type="ECO:0000256" key="2">
    <source>
        <dbReference type="SAM" id="Phobius"/>
    </source>
</evidence>
<keyword evidence="2" id="KW-1133">Transmembrane helix</keyword>
<keyword evidence="2" id="KW-0812">Transmembrane</keyword>
<evidence type="ECO:0000313" key="4">
    <source>
        <dbReference type="Proteomes" id="UP001328107"/>
    </source>
</evidence>
<organism evidence="3 4">
    <name type="scientific">Pristionchus mayeri</name>
    <dbReference type="NCBI Taxonomy" id="1317129"/>
    <lineage>
        <taxon>Eukaryota</taxon>
        <taxon>Metazoa</taxon>
        <taxon>Ecdysozoa</taxon>
        <taxon>Nematoda</taxon>
        <taxon>Chromadorea</taxon>
        <taxon>Rhabditida</taxon>
        <taxon>Rhabditina</taxon>
        <taxon>Diplogasteromorpha</taxon>
        <taxon>Diplogasteroidea</taxon>
        <taxon>Neodiplogasteridae</taxon>
        <taxon>Pristionchus</taxon>
    </lineage>
</organism>